<protein>
    <submittedName>
        <fullName evidence="1">Uncharacterized protein</fullName>
    </submittedName>
</protein>
<dbReference type="AlphaFoldDB" id="A0A812RV88"/>
<accession>A0A812RV88</accession>
<reference evidence="1" key="1">
    <citation type="submission" date="2021-02" db="EMBL/GenBank/DDBJ databases">
        <authorList>
            <person name="Dougan E. K."/>
            <person name="Rhodes N."/>
            <person name="Thang M."/>
            <person name="Chan C."/>
        </authorList>
    </citation>
    <scope>NUCLEOTIDE SEQUENCE</scope>
</reference>
<dbReference type="EMBL" id="CAJNDS010002385">
    <property type="protein sequence ID" value="CAE7457175.1"/>
    <property type="molecule type" value="Genomic_DNA"/>
</dbReference>
<organism evidence="1 2">
    <name type="scientific">Symbiodinium natans</name>
    <dbReference type="NCBI Taxonomy" id="878477"/>
    <lineage>
        <taxon>Eukaryota</taxon>
        <taxon>Sar</taxon>
        <taxon>Alveolata</taxon>
        <taxon>Dinophyceae</taxon>
        <taxon>Suessiales</taxon>
        <taxon>Symbiodiniaceae</taxon>
        <taxon>Symbiodinium</taxon>
    </lineage>
</organism>
<evidence type="ECO:0000313" key="1">
    <source>
        <dbReference type="EMBL" id="CAE7457175.1"/>
    </source>
</evidence>
<keyword evidence="2" id="KW-1185">Reference proteome</keyword>
<dbReference type="Proteomes" id="UP000604046">
    <property type="component" value="Unassembled WGS sequence"/>
</dbReference>
<proteinExistence type="predicted"/>
<sequence>MPRGLSNQEVHVPDWRCCGRRLVDNGFEGFGRPSVKRVQQTPSSPCHTSCYRFALDSLALARLFLKDCFEDFLISTVNKIRLPDLLLDLFSLCNIQKVYGVD</sequence>
<name>A0A812RV88_9DINO</name>
<gene>
    <name evidence="1" type="ORF">SNAT2548_LOCUS25258</name>
</gene>
<comment type="caution">
    <text evidence="1">The sequence shown here is derived from an EMBL/GenBank/DDBJ whole genome shotgun (WGS) entry which is preliminary data.</text>
</comment>
<evidence type="ECO:0000313" key="2">
    <source>
        <dbReference type="Proteomes" id="UP000604046"/>
    </source>
</evidence>